<keyword evidence="2" id="KW-1185">Reference proteome</keyword>
<organism evidence="1 2">
    <name type="scientific">Handroanthus impetiginosus</name>
    <dbReference type="NCBI Taxonomy" id="429701"/>
    <lineage>
        <taxon>Eukaryota</taxon>
        <taxon>Viridiplantae</taxon>
        <taxon>Streptophyta</taxon>
        <taxon>Embryophyta</taxon>
        <taxon>Tracheophyta</taxon>
        <taxon>Spermatophyta</taxon>
        <taxon>Magnoliopsida</taxon>
        <taxon>eudicotyledons</taxon>
        <taxon>Gunneridae</taxon>
        <taxon>Pentapetalae</taxon>
        <taxon>asterids</taxon>
        <taxon>lamiids</taxon>
        <taxon>Lamiales</taxon>
        <taxon>Bignoniaceae</taxon>
        <taxon>Crescentiina</taxon>
        <taxon>Tabebuia alliance</taxon>
        <taxon>Handroanthus</taxon>
    </lineage>
</organism>
<accession>A0A2G9G3M7</accession>
<dbReference type="Proteomes" id="UP000231279">
    <property type="component" value="Unassembled WGS sequence"/>
</dbReference>
<protein>
    <submittedName>
        <fullName evidence="1">Uncharacterized protein</fullName>
    </submittedName>
</protein>
<proteinExistence type="predicted"/>
<name>A0A2G9G3M7_9LAMI</name>
<dbReference type="EMBL" id="NKXS01007393">
    <property type="protein sequence ID" value="PIM99744.1"/>
    <property type="molecule type" value="Genomic_DNA"/>
</dbReference>
<comment type="caution">
    <text evidence="1">The sequence shown here is derived from an EMBL/GenBank/DDBJ whole genome shotgun (WGS) entry which is preliminary data.</text>
</comment>
<gene>
    <name evidence="1" type="ORF">CDL12_27756</name>
</gene>
<evidence type="ECO:0000313" key="1">
    <source>
        <dbReference type="EMBL" id="PIM99744.1"/>
    </source>
</evidence>
<dbReference type="AlphaFoldDB" id="A0A2G9G3M7"/>
<sequence length="78" mass="8911">MASKLRRLYDPFINPLTIKSLTTQHLGIILFSKLYMSTVGRLAIAFASQFISFTQNSITDIIFFSDKLMHIGWIENAI</sequence>
<evidence type="ECO:0000313" key="2">
    <source>
        <dbReference type="Proteomes" id="UP000231279"/>
    </source>
</evidence>
<dbReference type="OrthoDB" id="1747301at2759"/>
<reference evidence="2" key="1">
    <citation type="journal article" date="2018" name="Gigascience">
        <title>Genome assembly of the Pink Ipe (Handroanthus impetiginosus, Bignoniaceae), a highly valued, ecologically keystone Neotropical timber forest tree.</title>
        <authorList>
            <person name="Silva-Junior O.B."/>
            <person name="Grattapaglia D."/>
            <person name="Novaes E."/>
            <person name="Collevatti R.G."/>
        </authorList>
    </citation>
    <scope>NUCLEOTIDE SEQUENCE [LARGE SCALE GENOMIC DNA]</scope>
    <source>
        <strain evidence="2">cv. UFG-1</strain>
    </source>
</reference>